<gene>
    <name evidence="2" type="ORF">Ato02nite_082350</name>
</gene>
<evidence type="ECO:0000313" key="3">
    <source>
        <dbReference type="Proteomes" id="UP000677082"/>
    </source>
</evidence>
<evidence type="ECO:0000313" key="2">
    <source>
        <dbReference type="EMBL" id="GIM96442.1"/>
    </source>
</evidence>
<protein>
    <recommendedName>
        <fullName evidence="1">DUF397 domain-containing protein</fullName>
    </recommendedName>
</protein>
<dbReference type="AlphaFoldDB" id="A0A919WA50"/>
<sequence>MAVNLHDGRVSVKGYQERFDRHTADWRTTDQGGDGNSVEVALLPDGGWAVRDSREPDGPILFFTPAEVDAFVAGVKDGEFDT</sequence>
<reference evidence="2 3" key="1">
    <citation type="submission" date="2021-03" db="EMBL/GenBank/DDBJ databases">
        <title>Whole genome shotgun sequence of Actinoplanes toevensis NBRC 105298.</title>
        <authorList>
            <person name="Komaki H."/>
            <person name="Tamura T."/>
        </authorList>
    </citation>
    <scope>NUCLEOTIDE SEQUENCE [LARGE SCALE GENOMIC DNA]</scope>
    <source>
        <strain evidence="2 3">NBRC 105298</strain>
    </source>
</reference>
<proteinExistence type="predicted"/>
<dbReference type="Proteomes" id="UP000677082">
    <property type="component" value="Unassembled WGS sequence"/>
</dbReference>
<evidence type="ECO:0000259" key="1">
    <source>
        <dbReference type="Pfam" id="PF04149"/>
    </source>
</evidence>
<comment type="caution">
    <text evidence="2">The sequence shown here is derived from an EMBL/GenBank/DDBJ whole genome shotgun (WGS) entry which is preliminary data.</text>
</comment>
<dbReference type="Pfam" id="PF04149">
    <property type="entry name" value="DUF397"/>
    <property type="match status" value="1"/>
</dbReference>
<keyword evidence="3" id="KW-1185">Reference proteome</keyword>
<dbReference type="InterPro" id="IPR007278">
    <property type="entry name" value="DUF397"/>
</dbReference>
<name>A0A919WA50_9ACTN</name>
<accession>A0A919WA50</accession>
<organism evidence="2 3">
    <name type="scientific">Paractinoplanes toevensis</name>
    <dbReference type="NCBI Taxonomy" id="571911"/>
    <lineage>
        <taxon>Bacteria</taxon>
        <taxon>Bacillati</taxon>
        <taxon>Actinomycetota</taxon>
        <taxon>Actinomycetes</taxon>
        <taxon>Micromonosporales</taxon>
        <taxon>Micromonosporaceae</taxon>
        <taxon>Paractinoplanes</taxon>
    </lineage>
</organism>
<dbReference type="EMBL" id="BOQN01000118">
    <property type="protein sequence ID" value="GIM96442.1"/>
    <property type="molecule type" value="Genomic_DNA"/>
</dbReference>
<feature type="domain" description="DUF397" evidence="1">
    <location>
        <begin position="25"/>
        <end position="76"/>
    </location>
</feature>